<evidence type="ECO:0000256" key="5">
    <source>
        <dbReference type="HAMAP-Rule" id="MF_03130"/>
    </source>
</evidence>
<dbReference type="GO" id="GO:0019799">
    <property type="term" value="F:tubulin N-acetyltransferase activity"/>
    <property type="evidence" value="ECO:0007669"/>
    <property type="project" value="UniProtKB-UniRule"/>
</dbReference>
<evidence type="ECO:0000256" key="7">
    <source>
        <dbReference type="SAM" id="MobiDB-lite"/>
    </source>
</evidence>
<accession>A0A9P0DWW5</accession>
<sequence length="900" mass="98218">MEFSFNLNDVFKSPIVEITPNLIPPGYAGDRRALWDTVSKVGEIVNQMGAASAAAQGLNKAITTADRIRNSEHKLYFLIDQKANSGKGAVTGMLKTGNKSLYVFDRDGNHYQVQPPCLLDFYVHESKQRNGLGKVLFEHMLQKEGIAPVQMAIDRPSDKLLGFLNKHYSLRDPVKQMNNYVVFDDFFPRRGIPAPEPQQEAAGLRNKNNPNSANGLQPVPSPLGRYGAPRPPCSMGQIIHNQSPSDKRQEIGGVQSIPTTNYQGYQQTYSPNAYSTGSPNAAYYAQNNYNQYQNQMQANYPNATWQQDPNTANQAFGTAAQMVQDSTNGYAQSPQNVPYQTMPNYVMDTTTTYLDSYQVPKPNQSDKTANATYADGTQSGQTNANYQQYQQSNDPNSIAAQQYENNADIQQQATNMYNQQEAYQQAVNLAAQQANKIDQQQIAQQQAANMAAQQQAANMAAQQQAANMAAQQQAANIAAQQVAQQQAAQQQAASLAAQQVAQQQAAQQVAQQQAAQQVAQQQAAQQQAASLQAQQQAANLQAQQQAASLQAQQQAANLQAQQQAASLQAQQQAASLQAQQQAASLQAQQQAASLQAQQQAASMLAQQQAANAVAQQQQVQEMNEQAANMAAQQQAAALMAQQQIDMAAYMAAQQQMAAPSVTSYPPQNQAYQNQMMGQGIPQMDQLMSQVKPQISQQYMAPLMPSVTAQPSTYQPLHGIQSTPMTQASAATRFATTTASAPSFSPNLVGNVPQINGNFTMASSGDYARRAMSAAVSPVVSKQEIPPMLYANQTSNIPPMQNMSDKTQDALKANQYVTGQSGDYQLQQQINQSLENVVNEMGDRPYSAVCGADRFRVQTAVRFKNDGTDYVKKPTENDLKYGYPPQVSQSRIFTHPIPIRP</sequence>
<feature type="site" description="Crucial for catalytic activity" evidence="5">
    <location>
        <position position="56"/>
    </location>
</feature>
<dbReference type="InterPro" id="IPR007965">
    <property type="entry name" value="GNAT_ATAT"/>
</dbReference>
<dbReference type="Pfam" id="PF05301">
    <property type="entry name" value="Acetyltransf_16"/>
    <property type="match status" value="1"/>
</dbReference>
<dbReference type="Gene3D" id="3.40.630.30">
    <property type="match status" value="1"/>
</dbReference>
<dbReference type="OrthoDB" id="447510at2759"/>
<evidence type="ECO:0000313" key="10">
    <source>
        <dbReference type="Proteomes" id="UP001153712"/>
    </source>
</evidence>
<comment type="similarity">
    <text evidence="5">Belongs to the acetyltransferase ATAT1 family.</text>
</comment>
<proteinExistence type="inferred from homology"/>
<dbReference type="HAMAP" id="MF_03130">
    <property type="entry name" value="mec17"/>
    <property type="match status" value="1"/>
</dbReference>
<dbReference type="PANTHER" id="PTHR12327:SF0">
    <property type="entry name" value="ALPHA-TUBULIN N-ACETYLTRANSFERASE 1"/>
    <property type="match status" value="1"/>
</dbReference>
<dbReference type="EC" id="2.3.1.108" evidence="4 5"/>
<gene>
    <name evidence="9" type="ORF">PHYEVI_LOCUS8657</name>
</gene>
<keyword evidence="1 5" id="KW-0808">Transferase</keyword>
<dbReference type="FunFam" id="3.40.630.30:FF:000060">
    <property type="entry name" value="Alpha-tubulin N-acetyltransferase 1"/>
    <property type="match status" value="1"/>
</dbReference>
<dbReference type="InterPro" id="IPR038746">
    <property type="entry name" value="Atat"/>
</dbReference>
<evidence type="ECO:0000256" key="3">
    <source>
        <dbReference type="ARBA" id="ARBA00051998"/>
    </source>
</evidence>
<dbReference type="PROSITE" id="PS51730">
    <property type="entry name" value="GNAT_ATAT"/>
    <property type="match status" value="1"/>
</dbReference>
<dbReference type="GO" id="GO:0048666">
    <property type="term" value="P:neuron development"/>
    <property type="evidence" value="ECO:0007669"/>
    <property type="project" value="UniProtKB-UniRule"/>
</dbReference>
<feature type="coiled-coil region" evidence="6">
    <location>
        <begin position="514"/>
        <end position="570"/>
    </location>
</feature>
<organism evidence="9 10">
    <name type="scientific">Phyllotreta striolata</name>
    <name type="common">Striped flea beetle</name>
    <name type="synonym">Crioceris striolata</name>
    <dbReference type="NCBI Taxonomy" id="444603"/>
    <lineage>
        <taxon>Eukaryota</taxon>
        <taxon>Metazoa</taxon>
        <taxon>Ecdysozoa</taxon>
        <taxon>Arthropoda</taxon>
        <taxon>Hexapoda</taxon>
        <taxon>Insecta</taxon>
        <taxon>Pterygota</taxon>
        <taxon>Neoptera</taxon>
        <taxon>Endopterygota</taxon>
        <taxon>Coleoptera</taxon>
        <taxon>Polyphaga</taxon>
        <taxon>Cucujiformia</taxon>
        <taxon>Chrysomeloidea</taxon>
        <taxon>Chrysomelidae</taxon>
        <taxon>Galerucinae</taxon>
        <taxon>Alticini</taxon>
        <taxon>Phyllotreta</taxon>
    </lineage>
</organism>
<comment type="function">
    <text evidence="5">Specifically acetylates 'Lys-40' in alpha-tubulin on the lumenal side of microtubules. Promotes microtubule destabilization and accelerates microtubule dynamics; this activity may be independent of acetylation activity. Acetylates alpha-tubulin with a slow enzymatic rate, due to a catalytic site that is not optimized for acetyl transfer. Enters the microtubule through each end and diffuses quickly throughout the lumen of microtubules. Acetylates only long/old microtubules because of its slow acetylation rate since it does not have time to act on dynamically unstable microtubules before the enzyme is released.</text>
</comment>
<dbReference type="GO" id="GO:0005874">
    <property type="term" value="C:microtubule"/>
    <property type="evidence" value="ECO:0007669"/>
    <property type="project" value="InterPro"/>
</dbReference>
<comment type="catalytic activity">
    <reaction evidence="3 5">
        <text>L-lysyl-[alpha-tubulin] + acetyl-CoA = N(6)-acetyl-L-lysyl-[alpha-tubulin] + CoA + H(+)</text>
        <dbReference type="Rhea" id="RHEA:15277"/>
        <dbReference type="Rhea" id="RHEA-COMP:11278"/>
        <dbReference type="Rhea" id="RHEA-COMP:11279"/>
        <dbReference type="ChEBI" id="CHEBI:15378"/>
        <dbReference type="ChEBI" id="CHEBI:29969"/>
        <dbReference type="ChEBI" id="CHEBI:57287"/>
        <dbReference type="ChEBI" id="CHEBI:57288"/>
        <dbReference type="ChEBI" id="CHEBI:61930"/>
        <dbReference type="EC" id="2.3.1.108"/>
    </reaction>
</comment>
<feature type="binding site" evidence="5">
    <location>
        <begin position="157"/>
        <end position="166"/>
    </location>
    <ligand>
        <name>acetyl-CoA</name>
        <dbReference type="ChEBI" id="CHEBI:57288"/>
    </ligand>
</feature>
<dbReference type="GO" id="GO:0070507">
    <property type="term" value="P:regulation of microtubule cytoskeleton organization"/>
    <property type="evidence" value="ECO:0007669"/>
    <property type="project" value="UniProtKB-UniRule"/>
</dbReference>
<feature type="compositionally biased region" description="Polar residues" evidence="7">
    <location>
        <begin position="206"/>
        <end position="215"/>
    </location>
</feature>
<dbReference type="Proteomes" id="UP001153712">
    <property type="component" value="Chromosome 5"/>
</dbReference>
<keyword evidence="2 5" id="KW-0012">Acyltransferase</keyword>
<feature type="region of interest" description="Disordered" evidence="7">
    <location>
        <begin position="359"/>
        <end position="381"/>
    </location>
</feature>
<evidence type="ECO:0000313" key="9">
    <source>
        <dbReference type="EMBL" id="CAH1185489.1"/>
    </source>
</evidence>
<dbReference type="AlphaFoldDB" id="A0A9P0DWW5"/>
<feature type="region of interest" description="Disordered" evidence="7">
    <location>
        <begin position="192"/>
        <end position="230"/>
    </location>
</feature>
<evidence type="ECO:0000256" key="2">
    <source>
        <dbReference type="ARBA" id="ARBA00023315"/>
    </source>
</evidence>
<reference evidence="9" key="1">
    <citation type="submission" date="2022-01" db="EMBL/GenBank/DDBJ databases">
        <authorList>
            <person name="King R."/>
        </authorList>
    </citation>
    <scope>NUCLEOTIDE SEQUENCE</scope>
</reference>
<evidence type="ECO:0000256" key="4">
    <source>
        <dbReference type="ARBA" id="ARBA00066570"/>
    </source>
</evidence>
<evidence type="ECO:0000256" key="6">
    <source>
        <dbReference type="SAM" id="Coils"/>
    </source>
</evidence>
<protein>
    <recommendedName>
        <fullName evidence="4 5">Alpha-tubulin N-acetyltransferase</fullName>
        <shortName evidence="5">Alpha-TAT</shortName>
        <shortName evidence="5">TAT</shortName>
        <ecNumber evidence="4 5">2.3.1.108</ecNumber>
    </recommendedName>
    <alternativeName>
        <fullName evidence="5">Acetyltransferase mec-17 homolog</fullName>
    </alternativeName>
</protein>
<evidence type="ECO:0000259" key="8">
    <source>
        <dbReference type="PROSITE" id="PS51730"/>
    </source>
</evidence>
<dbReference type="EMBL" id="OU900098">
    <property type="protein sequence ID" value="CAH1185489.1"/>
    <property type="molecule type" value="Genomic_DNA"/>
</dbReference>
<name>A0A9P0DWW5_PHYSR</name>
<keyword evidence="10" id="KW-1185">Reference proteome</keyword>
<feature type="binding site" evidence="5">
    <location>
        <begin position="121"/>
        <end position="134"/>
    </location>
    <ligand>
        <name>acetyl-CoA</name>
        <dbReference type="ChEBI" id="CHEBI:57288"/>
    </ligand>
</feature>
<evidence type="ECO:0000256" key="1">
    <source>
        <dbReference type="ARBA" id="ARBA00022679"/>
    </source>
</evidence>
<feature type="domain" description="N-acetyltransferase" evidence="8">
    <location>
        <begin position="1"/>
        <end position="187"/>
    </location>
</feature>
<keyword evidence="6" id="KW-0175">Coiled coil</keyword>
<dbReference type="PANTHER" id="PTHR12327">
    <property type="entry name" value="ALPHA-TUBULIN N-ACETYLTRANSFERASE 1"/>
    <property type="match status" value="1"/>
</dbReference>
<feature type="coiled-coil region" evidence="6">
    <location>
        <begin position="605"/>
        <end position="632"/>
    </location>
</feature>